<dbReference type="InterPro" id="IPR011990">
    <property type="entry name" value="TPR-like_helical_dom_sf"/>
</dbReference>
<dbReference type="Proteomes" id="UP000245870">
    <property type="component" value="Unassembled WGS sequence"/>
</dbReference>
<dbReference type="EMBL" id="QENY01000017">
    <property type="protein sequence ID" value="PVX50617.1"/>
    <property type="molecule type" value="Genomic_DNA"/>
</dbReference>
<evidence type="ECO:0000313" key="2">
    <source>
        <dbReference type="EMBL" id="PVX50617.1"/>
    </source>
</evidence>
<keyword evidence="3" id="KW-1185">Reference proteome</keyword>
<organism evidence="2 3">
    <name type="scientific">Hallella colorans</name>
    <dbReference type="NCBI Taxonomy" id="1703337"/>
    <lineage>
        <taxon>Bacteria</taxon>
        <taxon>Pseudomonadati</taxon>
        <taxon>Bacteroidota</taxon>
        <taxon>Bacteroidia</taxon>
        <taxon>Bacteroidales</taxon>
        <taxon>Prevotellaceae</taxon>
        <taxon>Hallella</taxon>
    </lineage>
</organism>
<evidence type="ECO:0008006" key="4">
    <source>
        <dbReference type="Google" id="ProtNLM"/>
    </source>
</evidence>
<evidence type="ECO:0000313" key="3">
    <source>
        <dbReference type="Proteomes" id="UP000245870"/>
    </source>
</evidence>
<dbReference type="AlphaFoldDB" id="A0A2U0U2W6"/>
<sequence>MKFYNTYIVLAVASLLLGSCNLIEPNDIENPNVTEKAYLEGGNAMDTWVNGLDRTLAMTVSNFCLQTEIISDNYFNNYTRESKLFDRPQLLNNDPDVNGMERGVAQLRSAADYGLDVVRHRDKNVTKNHLFKLYYIKAYSYLLGGENFMALPVSEGGEVKTWKELLRLSLKCLEETEPYIGNDTERSLVHTLRARAYYRLGSVDDALKESEEALRFSSNLLCQVAFDGVNGVVNTMQDDICKAMYQPLPRLNFLNPKYVQRTSIYESAICIAKAEENYLIMAEALLAKGDEHACKAKLHELLKLVQSRPVLSGVKDWAKTRATGGIKEYPDSAIYQVAASPSDRFRDGLVLSRKKPQVISIPTVSGTSVTPQMIDDCQKHDDLLELIYLLRQEIFMAEGRRMNDLGIRLPISEVEAKNTSTAAPFVQAEIPPFIPKDQGMDAFELDKKNFRVTIKYNMNRIIVENKSTPFVVPFE</sequence>
<proteinExistence type="predicted"/>
<dbReference type="SUPFAM" id="SSF48452">
    <property type="entry name" value="TPR-like"/>
    <property type="match status" value="1"/>
</dbReference>
<dbReference type="Gene3D" id="1.25.40.390">
    <property type="match status" value="1"/>
</dbReference>
<dbReference type="RefSeq" id="WP_116617005.1">
    <property type="nucleotide sequence ID" value="NZ_QENY01000017.1"/>
</dbReference>
<feature type="signal peptide" evidence="1">
    <location>
        <begin position="1"/>
        <end position="23"/>
    </location>
</feature>
<dbReference type="PROSITE" id="PS51257">
    <property type="entry name" value="PROKAR_LIPOPROTEIN"/>
    <property type="match status" value="1"/>
</dbReference>
<name>A0A2U0U2W6_9BACT</name>
<feature type="chain" id="PRO_5015787673" description="SusD-like starch-binding protein associating with outer membrane" evidence="1">
    <location>
        <begin position="24"/>
        <end position="475"/>
    </location>
</feature>
<dbReference type="OrthoDB" id="1490855at2"/>
<keyword evidence="1" id="KW-0732">Signal</keyword>
<protein>
    <recommendedName>
        <fullName evidence="4">SusD-like starch-binding protein associating with outer membrane</fullName>
    </recommendedName>
</protein>
<comment type="caution">
    <text evidence="2">The sequence shown here is derived from an EMBL/GenBank/DDBJ whole genome shotgun (WGS) entry which is preliminary data.</text>
</comment>
<gene>
    <name evidence="2" type="ORF">C7379_11715</name>
</gene>
<reference evidence="2 3" key="1">
    <citation type="submission" date="2018-05" db="EMBL/GenBank/DDBJ databases">
        <title>Genomic Encyclopedia of Type Strains, Phase IV (KMG-IV): sequencing the most valuable type-strain genomes for metagenomic binning, comparative biology and taxonomic classification.</title>
        <authorList>
            <person name="Goeker M."/>
        </authorList>
    </citation>
    <scope>NUCLEOTIDE SEQUENCE [LARGE SCALE GENOMIC DNA]</scope>
    <source>
        <strain evidence="2 3">DSM 100333</strain>
    </source>
</reference>
<accession>A0A2U0U2W6</accession>
<evidence type="ECO:0000256" key="1">
    <source>
        <dbReference type="SAM" id="SignalP"/>
    </source>
</evidence>